<feature type="non-terminal residue" evidence="1">
    <location>
        <position position="1"/>
    </location>
</feature>
<evidence type="ECO:0008006" key="2">
    <source>
        <dbReference type="Google" id="ProtNLM"/>
    </source>
</evidence>
<accession>A0A382FIY1</accession>
<gene>
    <name evidence="1" type="ORF">METZ01_LOCUS215459</name>
</gene>
<dbReference type="InterPro" id="IPR011990">
    <property type="entry name" value="TPR-like_helical_dom_sf"/>
</dbReference>
<dbReference type="Pfam" id="PF13432">
    <property type="entry name" value="TPR_16"/>
    <property type="match status" value="1"/>
</dbReference>
<dbReference type="EMBL" id="UINC01050070">
    <property type="protein sequence ID" value="SVB62605.1"/>
    <property type="molecule type" value="Genomic_DNA"/>
</dbReference>
<name>A0A382FIY1_9ZZZZ</name>
<proteinExistence type="predicted"/>
<reference evidence="1" key="1">
    <citation type="submission" date="2018-05" db="EMBL/GenBank/DDBJ databases">
        <authorList>
            <person name="Lanie J.A."/>
            <person name="Ng W.-L."/>
            <person name="Kazmierczak K.M."/>
            <person name="Andrzejewski T.M."/>
            <person name="Davidsen T.M."/>
            <person name="Wayne K.J."/>
            <person name="Tettelin H."/>
            <person name="Glass J.I."/>
            <person name="Rusch D."/>
            <person name="Podicherti R."/>
            <person name="Tsui H.-C.T."/>
            <person name="Winkler M.E."/>
        </authorList>
    </citation>
    <scope>NUCLEOTIDE SEQUENCE</scope>
</reference>
<dbReference type="PROSITE" id="PS50005">
    <property type="entry name" value="TPR"/>
    <property type="match status" value="1"/>
</dbReference>
<dbReference type="SMART" id="SM00028">
    <property type="entry name" value="TPR"/>
    <property type="match status" value="3"/>
</dbReference>
<dbReference type="SUPFAM" id="SSF48452">
    <property type="entry name" value="TPR-like"/>
    <property type="match status" value="1"/>
</dbReference>
<organism evidence="1">
    <name type="scientific">marine metagenome</name>
    <dbReference type="NCBI Taxonomy" id="408172"/>
    <lineage>
        <taxon>unclassified sequences</taxon>
        <taxon>metagenomes</taxon>
        <taxon>ecological metagenomes</taxon>
    </lineage>
</organism>
<dbReference type="Gene3D" id="1.25.40.10">
    <property type="entry name" value="Tetratricopeptide repeat domain"/>
    <property type="match status" value="2"/>
</dbReference>
<dbReference type="Pfam" id="PF13174">
    <property type="entry name" value="TPR_6"/>
    <property type="match status" value="2"/>
</dbReference>
<evidence type="ECO:0000313" key="1">
    <source>
        <dbReference type="EMBL" id="SVB62605.1"/>
    </source>
</evidence>
<sequence>KALLKEHATSPLVNNVALELAEVEFETGGEAGGADSVKRLTALLNKKPSPNAQLRRLAFYRLGIVQFKQKKYSESAMEFEDMLSDATEDLLISAAWQAGEARREVAVAAQGPAKEREYKAALKNYEIAVQAKMPAGQADQARLQEQALLRIGQSKAAMERWVDSQQSFELFIESNPKHELIRTAYLGLGWAMQNQENYPGAIKSFEETVAGGVRDDTGARAQFLLGECYLEQEQFDKAIIEFAKVESLYAFPQWQSKAAYELAQALLQKENRDGARQQFERLIKRYPNTQAATAAKSELKRLN</sequence>
<dbReference type="AlphaFoldDB" id="A0A382FIY1"/>
<dbReference type="InterPro" id="IPR019734">
    <property type="entry name" value="TPR_rpt"/>
</dbReference>
<protein>
    <recommendedName>
        <fullName evidence="2">Outer membrane lipoprotein BamD-like domain-containing protein</fullName>
    </recommendedName>
</protein>